<gene>
    <name evidence="2" type="ORF">Pfra01_002650800</name>
</gene>
<dbReference type="AlphaFoldDB" id="A0A9W7D5J9"/>
<dbReference type="Proteomes" id="UP001165121">
    <property type="component" value="Unassembled WGS sequence"/>
</dbReference>
<organism evidence="2 3">
    <name type="scientific">Phytophthora fragariaefolia</name>
    <dbReference type="NCBI Taxonomy" id="1490495"/>
    <lineage>
        <taxon>Eukaryota</taxon>
        <taxon>Sar</taxon>
        <taxon>Stramenopiles</taxon>
        <taxon>Oomycota</taxon>
        <taxon>Peronosporomycetes</taxon>
        <taxon>Peronosporales</taxon>
        <taxon>Peronosporaceae</taxon>
        <taxon>Phytophthora</taxon>
    </lineage>
</organism>
<feature type="transmembrane region" description="Helical" evidence="1">
    <location>
        <begin position="16"/>
        <end position="37"/>
    </location>
</feature>
<keyword evidence="1" id="KW-1133">Transmembrane helix</keyword>
<dbReference type="EMBL" id="BSXT01005580">
    <property type="protein sequence ID" value="GMF60941.1"/>
    <property type="molecule type" value="Genomic_DNA"/>
</dbReference>
<proteinExistence type="predicted"/>
<sequence>MQEMQYPYRPRRCPTTALVVAQLATTCSDFIITYSVVIPHAPAIAHVVTAILAILQCISVVLDFLKPPSERKPRCLFGDEVSLFVVQFTSTSSTDASESIYKPAAASAVSLASSWSCSSPKERSNALVTAAWDSSTSLSLDGQNIPSTVFCERTILISIWERRTTSSYSNNMTGLEEAPIWRHARQLRDGRTNCTANSTRITSFSAKACMPATPRSSNYKIQQKRVALMLASDIGTKPATDFLGYPSMSTDSFRDCC</sequence>
<protein>
    <submittedName>
        <fullName evidence="2">Unnamed protein product</fullName>
    </submittedName>
</protein>
<feature type="transmembrane region" description="Helical" evidence="1">
    <location>
        <begin position="43"/>
        <end position="65"/>
    </location>
</feature>
<keyword evidence="1" id="KW-0472">Membrane</keyword>
<reference evidence="2" key="1">
    <citation type="submission" date="2023-04" db="EMBL/GenBank/DDBJ databases">
        <title>Phytophthora fragariaefolia NBRC 109709.</title>
        <authorList>
            <person name="Ichikawa N."/>
            <person name="Sato H."/>
            <person name="Tonouchi N."/>
        </authorList>
    </citation>
    <scope>NUCLEOTIDE SEQUENCE</scope>
    <source>
        <strain evidence="2">NBRC 109709</strain>
    </source>
</reference>
<evidence type="ECO:0000313" key="3">
    <source>
        <dbReference type="Proteomes" id="UP001165121"/>
    </source>
</evidence>
<keyword evidence="3" id="KW-1185">Reference proteome</keyword>
<name>A0A9W7D5J9_9STRA</name>
<accession>A0A9W7D5J9</accession>
<evidence type="ECO:0000313" key="2">
    <source>
        <dbReference type="EMBL" id="GMF60941.1"/>
    </source>
</evidence>
<evidence type="ECO:0000256" key="1">
    <source>
        <dbReference type="SAM" id="Phobius"/>
    </source>
</evidence>
<keyword evidence="1" id="KW-0812">Transmembrane</keyword>
<comment type="caution">
    <text evidence="2">The sequence shown here is derived from an EMBL/GenBank/DDBJ whole genome shotgun (WGS) entry which is preliminary data.</text>
</comment>